<sequence length="75" mass="8366">MVLIGTNNSTTNILAEFMILINKWNLINIDQIGGYELVQFGYANVFVVLINLLHQHLLGARMSGLNISASFTHFS</sequence>
<proteinExistence type="predicted"/>
<reference evidence="1 2" key="1">
    <citation type="journal article" date="2017" name="Environ. Microbiol.">
        <title>Decay of the glycolytic pathway and adaptation to intranuclear parasitism within Enterocytozoonidae microsporidia.</title>
        <authorList>
            <person name="Wiredu Boakye D."/>
            <person name="Jaroenlak P."/>
            <person name="Prachumwat A."/>
            <person name="Williams T.A."/>
            <person name="Bateman K.S."/>
            <person name="Itsathitphaisarn O."/>
            <person name="Sritunyalucksana K."/>
            <person name="Paszkiewicz K.H."/>
            <person name="Moore K.A."/>
            <person name="Stentiford G.D."/>
            <person name="Williams B.A."/>
        </authorList>
    </citation>
    <scope>NUCLEOTIDE SEQUENCE [LARGE SCALE GENOMIC DNA]</scope>
    <source>
        <strain evidence="1 2">GB1</strain>
    </source>
</reference>
<dbReference type="EMBL" id="LWDP01000014">
    <property type="protein sequence ID" value="ORD94608.1"/>
    <property type="molecule type" value="Genomic_DNA"/>
</dbReference>
<dbReference type="Proteomes" id="UP000192639">
    <property type="component" value="Unassembled WGS sequence"/>
</dbReference>
<comment type="caution">
    <text evidence="1">The sequence shown here is derived from an EMBL/GenBank/DDBJ whole genome shotgun (WGS) entry which is preliminary data.</text>
</comment>
<organism evidence="1 2">
    <name type="scientific">Enterospora canceri</name>
    <dbReference type="NCBI Taxonomy" id="1081671"/>
    <lineage>
        <taxon>Eukaryota</taxon>
        <taxon>Fungi</taxon>
        <taxon>Fungi incertae sedis</taxon>
        <taxon>Microsporidia</taxon>
        <taxon>Enterocytozoonidae</taxon>
        <taxon>Enterospora</taxon>
    </lineage>
</organism>
<gene>
    <name evidence="1" type="ORF">ECANGB1_379</name>
</gene>
<accession>A0A1Y1S836</accession>
<dbReference type="AlphaFoldDB" id="A0A1Y1S836"/>
<evidence type="ECO:0000313" key="1">
    <source>
        <dbReference type="EMBL" id="ORD94608.1"/>
    </source>
</evidence>
<name>A0A1Y1S836_9MICR</name>
<dbReference type="VEuPathDB" id="MicrosporidiaDB:ECANGB1_379"/>
<protein>
    <submittedName>
        <fullName evidence="1">Uncharacterized protein</fullName>
    </submittedName>
</protein>
<keyword evidence="2" id="KW-1185">Reference proteome</keyword>
<evidence type="ECO:0000313" key="2">
    <source>
        <dbReference type="Proteomes" id="UP000192639"/>
    </source>
</evidence>